<dbReference type="Proteomes" id="UP001238540">
    <property type="component" value="Unassembled WGS sequence"/>
</dbReference>
<evidence type="ECO:0000313" key="1">
    <source>
        <dbReference type="EMBL" id="MDN3609415.1"/>
    </source>
</evidence>
<evidence type="ECO:0000313" key="2">
    <source>
        <dbReference type="Proteomes" id="UP001238540"/>
    </source>
</evidence>
<evidence type="ECO:0008006" key="3">
    <source>
        <dbReference type="Google" id="ProtNLM"/>
    </source>
</evidence>
<organism evidence="1 2">
    <name type="scientific">Vibrio ostreicida</name>
    <dbReference type="NCBI Taxonomy" id="526588"/>
    <lineage>
        <taxon>Bacteria</taxon>
        <taxon>Pseudomonadati</taxon>
        <taxon>Pseudomonadota</taxon>
        <taxon>Gammaproteobacteria</taxon>
        <taxon>Vibrionales</taxon>
        <taxon>Vibrionaceae</taxon>
        <taxon>Vibrio</taxon>
    </lineage>
</organism>
<accession>A0ABT8BTJ3</accession>
<keyword evidence="2" id="KW-1185">Reference proteome</keyword>
<reference evidence="2" key="1">
    <citation type="journal article" date="2019" name="Int. J. Syst. Evol. Microbiol.">
        <title>The Global Catalogue of Microorganisms (GCM) 10K type strain sequencing project: providing services to taxonomists for standard genome sequencing and annotation.</title>
        <authorList>
            <consortium name="The Broad Institute Genomics Platform"/>
            <consortium name="The Broad Institute Genome Sequencing Center for Infectious Disease"/>
            <person name="Wu L."/>
            <person name="Ma J."/>
        </authorList>
    </citation>
    <scope>NUCLEOTIDE SEQUENCE [LARGE SCALE GENOMIC DNA]</scope>
    <source>
        <strain evidence="2">CECT 7398</strain>
    </source>
</reference>
<gene>
    <name evidence="1" type="ORF">QWZ16_06830</name>
</gene>
<protein>
    <recommendedName>
        <fullName evidence="3">DUF1778 domain-containing protein</fullName>
    </recommendedName>
</protein>
<dbReference type="RefSeq" id="WP_170882247.1">
    <property type="nucleotide sequence ID" value="NZ_JABEYA020000002.1"/>
</dbReference>
<sequence length="80" mass="9258">MSEKKLTEEELLEGLTAYTAHADELSDIDTEEWTKMLNQAKHIVLKDADYERFVAFLNSAPAPTAIEDFKKLFKRKAPWE</sequence>
<name>A0ABT8BTJ3_9VIBR</name>
<dbReference type="EMBL" id="JAUFQC010000001">
    <property type="protein sequence ID" value="MDN3609415.1"/>
    <property type="molecule type" value="Genomic_DNA"/>
</dbReference>
<proteinExistence type="predicted"/>
<comment type="caution">
    <text evidence="1">The sequence shown here is derived from an EMBL/GenBank/DDBJ whole genome shotgun (WGS) entry which is preliminary data.</text>
</comment>